<proteinExistence type="predicted"/>
<gene>
    <name evidence="5" type="primary">bluB</name>
    <name evidence="5" type="ORF">DSM104329_03332</name>
</gene>
<dbReference type="InterPro" id="IPR050627">
    <property type="entry name" value="Nitroreductase/BluB"/>
</dbReference>
<evidence type="ECO:0000256" key="1">
    <source>
        <dbReference type="ARBA" id="ARBA00022630"/>
    </source>
</evidence>
<feature type="domain" description="Nitroreductase" evidence="4">
    <location>
        <begin position="12"/>
        <end position="189"/>
    </location>
</feature>
<dbReference type="PANTHER" id="PTHR23026:SF90">
    <property type="entry name" value="IODOTYROSINE DEIODINASE 1"/>
    <property type="match status" value="1"/>
</dbReference>
<dbReference type="GO" id="GO:0102919">
    <property type="term" value="F:5,6-dimethylbenzimidazole synthase activity"/>
    <property type="evidence" value="ECO:0007669"/>
    <property type="project" value="UniProtKB-EC"/>
</dbReference>
<dbReference type="InterPro" id="IPR000415">
    <property type="entry name" value="Nitroreductase-like"/>
</dbReference>
<evidence type="ECO:0000256" key="2">
    <source>
        <dbReference type="ARBA" id="ARBA00022643"/>
    </source>
</evidence>
<evidence type="ECO:0000313" key="6">
    <source>
        <dbReference type="Proteomes" id="UP001162834"/>
    </source>
</evidence>
<dbReference type="Gene3D" id="3.40.109.10">
    <property type="entry name" value="NADH Oxidase"/>
    <property type="match status" value="1"/>
</dbReference>
<dbReference type="InterPro" id="IPR029479">
    <property type="entry name" value="Nitroreductase"/>
</dbReference>
<protein>
    <submittedName>
        <fullName evidence="5">5,6-dimethylbenzimidazole synthase</fullName>
        <ecNumber evidence="5">1.13.11.79</ecNumber>
    </submittedName>
</protein>
<evidence type="ECO:0000256" key="3">
    <source>
        <dbReference type="ARBA" id="ARBA00023002"/>
    </source>
</evidence>
<organism evidence="5 6">
    <name type="scientific">Capillimicrobium parvum</name>
    <dbReference type="NCBI Taxonomy" id="2884022"/>
    <lineage>
        <taxon>Bacteria</taxon>
        <taxon>Bacillati</taxon>
        <taxon>Actinomycetota</taxon>
        <taxon>Thermoleophilia</taxon>
        <taxon>Solirubrobacterales</taxon>
        <taxon>Capillimicrobiaceae</taxon>
        <taxon>Capillimicrobium</taxon>
    </lineage>
</organism>
<dbReference type="EC" id="1.13.11.79" evidence="5"/>
<keyword evidence="1" id="KW-0285">Flavoprotein</keyword>
<evidence type="ECO:0000259" key="4">
    <source>
        <dbReference type="Pfam" id="PF00881"/>
    </source>
</evidence>
<dbReference type="EMBL" id="CP087164">
    <property type="protein sequence ID" value="UGS36920.1"/>
    <property type="molecule type" value="Genomic_DNA"/>
</dbReference>
<keyword evidence="2" id="KW-0288">FMN</keyword>
<dbReference type="Pfam" id="PF00881">
    <property type="entry name" value="Nitroreductase"/>
    <property type="match status" value="1"/>
</dbReference>
<evidence type="ECO:0000313" key="5">
    <source>
        <dbReference type="EMBL" id="UGS36920.1"/>
    </source>
</evidence>
<dbReference type="PANTHER" id="PTHR23026">
    <property type="entry name" value="NADPH NITROREDUCTASE"/>
    <property type="match status" value="1"/>
</dbReference>
<dbReference type="Proteomes" id="UP001162834">
    <property type="component" value="Chromosome"/>
</dbReference>
<reference evidence="5" key="1">
    <citation type="journal article" date="2022" name="Int. J. Syst. Evol. Microbiol.">
        <title>Pseudomonas aegrilactucae sp. nov. and Pseudomonas morbosilactucae sp. nov., pathogens causing bacterial rot of lettuce in Japan.</title>
        <authorList>
            <person name="Sawada H."/>
            <person name="Fujikawa T."/>
            <person name="Satou M."/>
        </authorList>
    </citation>
    <scope>NUCLEOTIDE SEQUENCE</scope>
    <source>
        <strain evidence="5">0166_1</strain>
    </source>
</reference>
<dbReference type="SUPFAM" id="SSF55469">
    <property type="entry name" value="FMN-dependent nitroreductase-like"/>
    <property type="match status" value="1"/>
</dbReference>
<accession>A0A9E6XYS8</accession>
<keyword evidence="6" id="KW-1185">Reference proteome</keyword>
<dbReference type="RefSeq" id="WP_259310983.1">
    <property type="nucleotide sequence ID" value="NZ_CP087164.1"/>
</dbReference>
<dbReference type="CDD" id="cd02062">
    <property type="entry name" value="Nitro_FMN_reductase"/>
    <property type="match status" value="1"/>
</dbReference>
<dbReference type="KEGG" id="sbae:DSM104329_03332"/>
<dbReference type="AlphaFoldDB" id="A0A9E6XYS8"/>
<keyword evidence="3 5" id="KW-0560">Oxidoreductase</keyword>
<sequence>MELREAMTTLGTCRRFRPEPVPDEVLARAVDAARFAASGGNRQPVRYVVVRDARARRQLGEWYREPWLAYYERARAGGQGGHRVGGERAARMLEEANRFALAYGEHPAIVVVCARLSDLFATDTGLDRLSIVGGASVYPTVQNLLLALREQGVATAMTTLLCGAYDERVRALLGIPDEFVSACQVVVGYPERPFPRRLTRLPVGELLFSERFGAPLEVHAP</sequence>
<name>A0A9E6XYS8_9ACTN</name>